<reference evidence="2" key="1">
    <citation type="journal article" date="2014" name="Front. Microbiol.">
        <title>High frequency of phylogenetically diverse reductive dehalogenase-homologous genes in deep subseafloor sedimentary metagenomes.</title>
        <authorList>
            <person name="Kawai M."/>
            <person name="Futagami T."/>
            <person name="Toyoda A."/>
            <person name="Takaki Y."/>
            <person name="Nishi S."/>
            <person name="Hori S."/>
            <person name="Arai W."/>
            <person name="Tsubouchi T."/>
            <person name="Morono Y."/>
            <person name="Uchiyama I."/>
            <person name="Ito T."/>
            <person name="Fujiyama A."/>
            <person name="Inagaki F."/>
            <person name="Takami H."/>
        </authorList>
    </citation>
    <scope>NUCLEOTIDE SEQUENCE</scope>
    <source>
        <strain evidence="2">Expedition CK06-06</strain>
    </source>
</reference>
<organism evidence="2">
    <name type="scientific">marine sediment metagenome</name>
    <dbReference type="NCBI Taxonomy" id="412755"/>
    <lineage>
        <taxon>unclassified sequences</taxon>
        <taxon>metagenomes</taxon>
        <taxon>ecological metagenomes</taxon>
    </lineage>
</organism>
<comment type="caution">
    <text evidence="2">The sequence shown here is derived from an EMBL/GenBank/DDBJ whole genome shotgun (WGS) entry which is preliminary data.</text>
</comment>
<dbReference type="EMBL" id="BARS01032551">
    <property type="protein sequence ID" value="GAG15956.1"/>
    <property type="molecule type" value="Genomic_DNA"/>
</dbReference>
<feature type="region of interest" description="Disordered" evidence="1">
    <location>
        <begin position="48"/>
        <end position="69"/>
    </location>
</feature>
<proteinExistence type="predicted"/>
<sequence length="69" mass="7675">GRQRGYYTKEGLCFPLDSDLSTSGEVRTQRQLVVDQGGRYRDFLRKPLKVRPGRADDVGTTPTTTSGGR</sequence>
<feature type="non-terminal residue" evidence="2">
    <location>
        <position position="1"/>
    </location>
</feature>
<name>X0WTD7_9ZZZZ</name>
<dbReference type="AlphaFoldDB" id="X0WTD7"/>
<evidence type="ECO:0000313" key="2">
    <source>
        <dbReference type="EMBL" id="GAG15956.1"/>
    </source>
</evidence>
<accession>X0WTD7</accession>
<protein>
    <submittedName>
        <fullName evidence="2">Uncharacterized protein</fullName>
    </submittedName>
</protein>
<evidence type="ECO:0000256" key="1">
    <source>
        <dbReference type="SAM" id="MobiDB-lite"/>
    </source>
</evidence>
<gene>
    <name evidence="2" type="ORF">S01H1_50516</name>
</gene>
<feature type="compositionally biased region" description="Polar residues" evidence="1">
    <location>
        <begin position="60"/>
        <end position="69"/>
    </location>
</feature>